<evidence type="ECO:0000313" key="3">
    <source>
        <dbReference type="Proteomes" id="UP000297608"/>
    </source>
</evidence>
<evidence type="ECO:0008006" key="4">
    <source>
        <dbReference type="Google" id="ProtNLM"/>
    </source>
</evidence>
<keyword evidence="1" id="KW-1133">Transmembrane helix</keyword>
<dbReference type="SUPFAM" id="SSF50370">
    <property type="entry name" value="Ricin B-like lectins"/>
    <property type="match status" value="2"/>
</dbReference>
<gene>
    <name evidence="2" type="ORF">E3O44_08075</name>
</gene>
<keyword evidence="3" id="KW-1185">Reference proteome</keyword>
<organism evidence="2 3">
    <name type="scientific">Cryobacterium algoricola</name>
    <dbReference type="NCBI Taxonomy" id="1259183"/>
    <lineage>
        <taxon>Bacteria</taxon>
        <taxon>Bacillati</taxon>
        <taxon>Actinomycetota</taxon>
        <taxon>Actinomycetes</taxon>
        <taxon>Micrococcales</taxon>
        <taxon>Microbacteriaceae</taxon>
        <taxon>Cryobacterium</taxon>
    </lineage>
</organism>
<name>A0ABY2IBY5_9MICO</name>
<keyword evidence="1" id="KW-0812">Transmembrane</keyword>
<proteinExistence type="predicted"/>
<dbReference type="InterPro" id="IPR035992">
    <property type="entry name" value="Ricin_B-like_lectins"/>
</dbReference>
<evidence type="ECO:0000313" key="2">
    <source>
        <dbReference type="EMBL" id="TFB87095.1"/>
    </source>
</evidence>
<sequence>MMGKRRPRAGTHGTGAREEGVALLSAIFFMVLAAGLSVVLLGAILSQSAPALVAQKNTRTIYSAQAGLQAALGLIRTSADTTTGNGTTADLPCAVTGRVTASGTGASYSATVEYFTVDPTNSSVDWRLAHRLTCAAPGGVTNAGAPVTPKYAYVYSGGKDAATAAFAPVDGDRALSAVYKFKVTNVNIPGGMIYNDNKQYCLEAASAATGSALKFTKVTATTCTNTDLQRWVYGVDYELKLASTVIPASPTTGSGSPGMCITGPVTSTDDNQPALLRPCLATTARWNQLWSWTGDYSWVGQTPSITAGPSVYCLSTGVANGSNLDTKQLFVNKTNPLSPRDPNGCLGEFSPSSSVGAGAASYDTNQIVNYLEFGRCADVTSADISSGYMISFPCKQDPSGVAGMPYILWNHKWFYTEPPAPPVTVPPTAPVSTYGPQQIYVLKDNDARQRYCLTSPVASASSGELTFTACTATSTTTRQTWKRVKDTGDYGSSYLFVDSQNRCMGVDTGAVKSGTADIHLIRAMPCNALDLGQKWNAPATYVSSTVGSYREVGH</sequence>
<comment type="caution">
    <text evidence="2">The sequence shown here is derived from an EMBL/GenBank/DDBJ whole genome shotgun (WGS) entry which is preliminary data.</text>
</comment>
<dbReference type="PROSITE" id="PS50231">
    <property type="entry name" value="RICIN_B_LECTIN"/>
    <property type="match status" value="2"/>
</dbReference>
<feature type="transmembrane region" description="Helical" evidence="1">
    <location>
        <begin position="21"/>
        <end position="45"/>
    </location>
</feature>
<reference evidence="2 3" key="1">
    <citation type="submission" date="2019-03" db="EMBL/GenBank/DDBJ databases">
        <title>Genomics of glacier-inhabiting Cryobacterium strains.</title>
        <authorList>
            <person name="Liu Q."/>
            <person name="Xin Y.-H."/>
        </authorList>
    </citation>
    <scope>NUCLEOTIDE SEQUENCE [LARGE SCALE GENOMIC DNA]</scope>
    <source>
        <strain evidence="2 3">MDB2-B</strain>
    </source>
</reference>
<dbReference type="CDD" id="cd00161">
    <property type="entry name" value="beta-trefoil_Ricin-like"/>
    <property type="match status" value="1"/>
</dbReference>
<keyword evidence="1" id="KW-0472">Membrane</keyword>
<protein>
    <recommendedName>
        <fullName evidence="4">Ricin B lectin domain-containing protein</fullName>
    </recommendedName>
</protein>
<accession>A0ABY2IBY5</accession>
<dbReference type="RefSeq" id="WP_134534195.1">
    <property type="nucleotide sequence ID" value="NZ_SOFG01000011.1"/>
</dbReference>
<evidence type="ECO:0000256" key="1">
    <source>
        <dbReference type="SAM" id="Phobius"/>
    </source>
</evidence>
<dbReference type="Proteomes" id="UP000297608">
    <property type="component" value="Unassembled WGS sequence"/>
</dbReference>
<dbReference type="Gene3D" id="2.80.10.50">
    <property type="match status" value="1"/>
</dbReference>
<dbReference type="EMBL" id="SOFG01000011">
    <property type="protein sequence ID" value="TFB87095.1"/>
    <property type="molecule type" value="Genomic_DNA"/>
</dbReference>